<sequence length="86" mass="9655">MGAKPSSNYVDRDSMSSVEEVCRLRPMAKEEVAATSSSCSSAMGRRRVQLHRVQVQLQRHRVQVIVVVFECKVYSSSKKVVPTEDV</sequence>
<reference evidence="1" key="2">
    <citation type="submission" date="2022-06" db="UniProtKB">
        <authorList>
            <consortium name="EnsemblMetazoa"/>
        </authorList>
    </citation>
    <scope>IDENTIFICATION</scope>
    <source>
        <strain evidence="1">PS312</strain>
    </source>
</reference>
<dbReference type="Proteomes" id="UP000005239">
    <property type="component" value="Unassembled WGS sequence"/>
</dbReference>
<evidence type="ECO:0000313" key="1">
    <source>
        <dbReference type="EnsemblMetazoa" id="PPA43601.1"/>
    </source>
</evidence>
<reference evidence="2" key="1">
    <citation type="journal article" date="2008" name="Nat. Genet.">
        <title>The Pristionchus pacificus genome provides a unique perspective on nematode lifestyle and parasitism.</title>
        <authorList>
            <person name="Dieterich C."/>
            <person name="Clifton S.W."/>
            <person name="Schuster L.N."/>
            <person name="Chinwalla A."/>
            <person name="Delehaunty K."/>
            <person name="Dinkelacker I."/>
            <person name="Fulton L."/>
            <person name="Fulton R."/>
            <person name="Godfrey J."/>
            <person name="Minx P."/>
            <person name="Mitreva M."/>
            <person name="Roeseler W."/>
            <person name="Tian H."/>
            <person name="Witte H."/>
            <person name="Yang S.P."/>
            <person name="Wilson R.K."/>
            <person name="Sommer R.J."/>
        </authorList>
    </citation>
    <scope>NUCLEOTIDE SEQUENCE [LARGE SCALE GENOMIC DNA]</scope>
    <source>
        <strain evidence="2">PS312</strain>
    </source>
</reference>
<evidence type="ECO:0000313" key="2">
    <source>
        <dbReference type="Proteomes" id="UP000005239"/>
    </source>
</evidence>
<accession>A0A8R1Z452</accession>
<accession>A0A2A6C6U1</accession>
<organism evidence="1 2">
    <name type="scientific">Pristionchus pacificus</name>
    <name type="common">Parasitic nematode worm</name>
    <dbReference type="NCBI Taxonomy" id="54126"/>
    <lineage>
        <taxon>Eukaryota</taxon>
        <taxon>Metazoa</taxon>
        <taxon>Ecdysozoa</taxon>
        <taxon>Nematoda</taxon>
        <taxon>Chromadorea</taxon>
        <taxon>Rhabditida</taxon>
        <taxon>Rhabditina</taxon>
        <taxon>Diplogasteromorpha</taxon>
        <taxon>Diplogasteroidea</taxon>
        <taxon>Neodiplogasteridae</taxon>
        <taxon>Pristionchus</taxon>
    </lineage>
</organism>
<dbReference type="EnsemblMetazoa" id="PPA43601.1">
    <property type="protein sequence ID" value="PPA43601.1"/>
    <property type="gene ID" value="WBGene00281970"/>
</dbReference>
<dbReference type="AlphaFoldDB" id="A0A2A6C6U1"/>
<gene>
    <name evidence="1" type="primary">WBGene00281970</name>
</gene>
<protein>
    <submittedName>
        <fullName evidence="1">Uncharacterized protein</fullName>
    </submittedName>
</protein>
<name>A0A2A6C6U1_PRIPA</name>
<proteinExistence type="predicted"/>
<keyword evidence="2" id="KW-1185">Reference proteome</keyword>